<dbReference type="KEGG" id="ddd:Dda3937_04449"/>
<accession>E0SI76</accession>
<dbReference type="HOGENOM" id="CLU_2315784_0_0_6"/>
<dbReference type="AlphaFoldDB" id="E0SI76"/>
<dbReference type="Proteomes" id="UP000006859">
    <property type="component" value="Chromosome"/>
</dbReference>
<gene>
    <name evidence="1" type="ordered locus">Dda3937_04449</name>
</gene>
<dbReference type="EMBL" id="CP002038">
    <property type="protein sequence ID" value="ADM96590.1"/>
    <property type="molecule type" value="Genomic_DNA"/>
</dbReference>
<evidence type="ECO:0000313" key="2">
    <source>
        <dbReference type="Proteomes" id="UP000006859"/>
    </source>
</evidence>
<reference evidence="1 2" key="1">
    <citation type="journal article" date="2011" name="J. Bacteriol.">
        <title>Genome sequence of the plant-pathogenic bacterium Dickeya dadantii 3937.</title>
        <authorList>
            <person name="Glasner J.D."/>
            <person name="Yang C.H."/>
            <person name="Reverchon S."/>
            <person name="Hugouvieux-Cotte-Pattat N."/>
            <person name="Condemine G."/>
            <person name="Bohin J.P."/>
            <person name="Van Gijsegem F."/>
            <person name="Yang S."/>
            <person name="Franza T."/>
            <person name="Expert D."/>
            <person name="Plunkett G. III"/>
            <person name="San Francisco M.J."/>
            <person name="Charkowski A.O."/>
            <person name="Py B."/>
            <person name="Bell K."/>
            <person name="Rauscher L."/>
            <person name="Rodriguez-Palenzuela P."/>
            <person name="Toussaint A."/>
            <person name="Holeva M.C."/>
            <person name="He S.Y."/>
            <person name="Douet V."/>
            <person name="Boccara M."/>
            <person name="Blanco C."/>
            <person name="Toth I."/>
            <person name="Anderson B.D."/>
            <person name="Biehl B.S."/>
            <person name="Mau B."/>
            <person name="Flynn S.M."/>
            <person name="Barras F."/>
            <person name="Lindeberg M."/>
            <person name="Birch P.R."/>
            <person name="Tsuyumu S."/>
            <person name="Shi X."/>
            <person name="Hibbing M."/>
            <person name="Yap M.N."/>
            <person name="Carpentier M."/>
            <person name="Dassa E."/>
            <person name="Umehara M."/>
            <person name="Kim J.F."/>
            <person name="Rusch M."/>
            <person name="Soni P."/>
            <person name="Mayhew G.F."/>
            <person name="Fouts D.E."/>
            <person name="Gill S.R."/>
            <person name="Blattner F.R."/>
            <person name="Keen N.T."/>
            <person name="Perna N.T."/>
        </authorList>
    </citation>
    <scope>NUCLEOTIDE SEQUENCE [LARGE SCALE GENOMIC DNA]</scope>
    <source>
        <strain evidence="1 2">3937</strain>
    </source>
</reference>
<protein>
    <submittedName>
        <fullName evidence="1">Uncharacterized protein</fullName>
    </submittedName>
</protein>
<name>E0SI76_DICD3</name>
<evidence type="ECO:0000313" key="1">
    <source>
        <dbReference type="EMBL" id="ADM96590.1"/>
    </source>
</evidence>
<proteinExistence type="predicted"/>
<organism evidence="1 2">
    <name type="scientific">Dickeya dadantii (strain 3937)</name>
    <name type="common">Erwinia chrysanthemi (strain 3937)</name>
    <dbReference type="NCBI Taxonomy" id="198628"/>
    <lineage>
        <taxon>Bacteria</taxon>
        <taxon>Pseudomonadati</taxon>
        <taxon>Pseudomonadota</taxon>
        <taxon>Gammaproteobacteria</taxon>
        <taxon>Enterobacterales</taxon>
        <taxon>Pectobacteriaceae</taxon>
        <taxon>Dickeya</taxon>
    </lineage>
</organism>
<keyword evidence="2" id="KW-1185">Reference proteome</keyword>
<dbReference type="STRING" id="198628.Dda3937_04449"/>
<sequence>MIAVQAGIIETRPEYSGRLALWARVERLVIFKPHRVASESLDFNVSRWLYVNARPLPHWSQHQNFPFCEGIIRFFYQSRAKYRRSRSVFCPGSGIMCSS</sequence>